<sequence>MGRAMRWLKKVLTGGKKEPVTDRPGKDPPQNAPRAHGDGAAVAMPPIERRRWSFAKARSSVADASSRRPSVTAVVAGELSQVRPCSCGQDRDTDAAVLIQKAFRGYLARKALRALRSLVKLQALVRGYLVRRQTATTLHRLQALMRLQASSHALKNPSYRRSIEQERKASLPVAHRRRLSEGGDGGFDRSPRIVEMDTCQLRSRSSRIPGRYAAADHATPPQASPLPYYYFCKPPSRLQLRELEPRPLPKTTHNTPRLGVGALPAVVQSTGGSPAKARPSCGGGGGGRESSSPRYMADTASSVARTRCQSAPRQRHAHAAPGEQQPRQPHAVSKKTAPQLQHLQPQDSFSFKGSEATSRVEDYSEMSDEVTRDYYLDQLW</sequence>
<dbReference type="Proteomes" id="UP001732700">
    <property type="component" value="Chromosome 1A"/>
</dbReference>
<organism evidence="1 2">
    <name type="scientific">Avena sativa</name>
    <name type="common">Oat</name>
    <dbReference type="NCBI Taxonomy" id="4498"/>
    <lineage>
        <taxon>Eukaryota</taxon>
        <taxon>Viridiplantae</taxon>
        <taxon>Streptophyta</taxon>
        <taxon>Embryophyta</taxon>
        <taxon>Tracheophyta</taxon>
        <taxon>Spermatophyta</taxon>
        <taxon>Magnoliopsida</taxon>
        <taxon>Liliopsida</taxon>
        <taxon>Poales</taxon>
        <taxon>Poaceae</taxon>
        <taxon>BOP clade</taxon>
        <taxon>Pooideae</taxon>
        <taxon>Poodae</taxon>
        <taxon>Poeae</taxon>
        <taxon>Poeae Chloroplast Group 1 (Aveneae type)</taxon>
        <taxon>Aveninae</taxon>
        <taxon>Avena</taxon>
    </lineage>
</organism>
<dbReference type="EnsemblPlants" id="AVESA.00010b.r2.1AG0041210.3">
    <property type="protein sequence ID" value="AVESA.00010b.r2.1AG0041210.3.CDS"/>
    <property type="gene ID" value="AVESA.00010b.r2.1AG0041210"/>
</dbReference>
<protein>
    <submittedName>
        <fullName evidence="1">Uncharacterized protein</fullName>
    </submittedName>
</protein>
<reference evidence="1" key="1">
    <citation type="submission" date="2021-05" db="EMBL/GenBank/DDBJ databases">
        <authorList>
            <person name="Scholz U."/>
            <person name="Mascher M."/>
            <person name="Fiebig A."/>
        </authorList>
    </citation>
    <scope>NUCLEOTIDE SEQUENCE [LARGE SCALE GENOMIC DNA]</scope>
</reference>
<reference evidence="1" key="2">
    <citation type="submission" date="2025-09" db="UniProtKB">
        <authorList>
            <consortium name="EnsemblPlants"/>
        </authorList>
    </citation>
    <scope>IDENTIFICATION</scope>
</reference>
<accession>A0ACD5TEP7</accession>
<proteinExistence type="predicted"/>
<evidence type="ECO:0000313" key="1">
    <source>
        <dbReference type="EnsemblPlants" id="AVESA.00010b.r2.1AG0041210.3.CDS"/>
    </source>
</evidence>
<evidence type="ECO:0000313" key="2">
    <source>
        <dbReference type="Proteomes" id="UP001732700"/>
    </source>
</evidence>
<keyword evidence="2" id="KW-1185">Reference proteome</keyword>
<name>A0ACD5TEP7_AVESA</name>